<comment type="caution">
    <text evidence="1">The sequence shown here is derived from an EMBL/GenBank/DDBJ whole genome shotgun (WGS) entry which is preliminary data.</text>
</comment>
<reference evidence="1" key="2">
    <citation type="journal article" date="2024" name="Plant">
        <title>Genomic evolution and insights into agronomic trait innovations of Sesamum species.</title>
        <authorList>
            <person name="Miao H."/>
            <person name="Wang L."/>
            <person name="Qu L."/>
            <person name="Liu H."/>
            <person name="Sun Y."/>
            <person name="Le M."/>
            <person name="Wang Q."/>
            <person name="Wei S."/>
            <person name="Zheng Y."/>
            <person name="Lin W."/>
            <person name="Duan Y."/>
            <person name="Cao H."/>
            <person name="Xiong S."/>
            <person name="Wang X."/>
            <person name="Wei L."/>
            <person name="Li C."/>
            <person name="Ma Q."/>
            <person name="Ju M."/>
            <person name="Zhao R."/>
            <person name="Li G."/>
            <person name="Mu C."/>
            <person name="Tian Q."/>
            <person name="Mei H."/>
            <person name="Zhang T."/>
            <person name="Gao T."/>
            <person name="Zhang H."/>
        </authorList>
    </citation>
    <scope>NUCLEOTIDE SEQUENCE</scope>
    <source>
        <strain evidence="1">G02</strain>
    </source>
</reference>
<gene>
    <name evidence="1" type="ORF">Sradi_3337800</name>
</gene>
<dbReference type="AlphaFoldDB" id="A0AAW2R2R0"/>
<sequence length="184" mass="20867">MWIFWCTFSLLLRRPPPPFSSSAEDGLDFFSLPCFLSSTNLLSPPTKNTNAHTSYAYASLPPAKIQMAAKTAYSRKKFSCGAESILERWNMQRQWSSAVCKSNKLRVCCREVKVEESTSVRDDEACELVNGDRSEHLEMVSGLICSPQLRTTMQLGYCYCQIFLVFEDSATRDFAYRVACTGYK</sequence>
<protein>
    <submittedName>
        <fullName evidence="1">Uncharacterized protein</fullName>
    </submittedName>
</protein>
<accession>A0AAW2R2R0</accession>
<name>A0AAW2R2R0_SESRA</name>
<evidence type="ECO:0000313" key="1">
    <source>
        <dbReference type="EMBL" id="KAL0374221.1"/>
    </source>
</evidence>
<proteinExistence type="predicted"/>
<organism evidence="1">
    <name type="scientific">Sesamum radiatum</name>
    <name type="common">Black benniseed</name>
    <dbReference type="NCBI Taxonomy" id="300843"/>
    <lineage>
        <taxon>Eukaryota</taxon>
        <taxon>Viridiplantae</taxon>
        <taxon>Streptophyta</taxon>
        <taxon>Embryophyta</taxon>
        <taxon>Tracheophyta</taxon>
        <taxon>Spermatophyta</taxon>
        <taxon>Magnoliopsida</taxon>
        <taxon>eudicotyledons</taxon>
        <taxon>Gunneridae</taxon>
        <taxon>Pentapetalae</taxon>
        <taxon>asterids</taxon>
        <taxon>lamiids</taxon>
        <taxon>Lamiales</taxon>
        <taxon>Pedaliaceae</taxon>
        <taxon>Sesamum</taxon>
    </lineage>
</organism>
<reference evidence="1" key="1">
    <citation type="submission" date="2020-06" db="EMBL/GenBank/DDBJ databases">
        <authorList>
            <person name="Li T."/>
            <person name="Hu X."/>
            <person name="Zhang T."/>
            <person name="Song X."/>
            <person name="Zhang H."/>
            <person name="Dai N."/>
            <person name="Sheng W."/>
            <person name="Hou X."/>
            <person name="Wei L."/>
        </authorList>
    </citation>
    <scope>NUCLEOTIDE SEQUENCE</scope>
    <source>
        <strain evidence="1">G02</strain>
        <tissue evidence="1">Leaf</tissue>
    </source>
</reference>
<dbReference type="EMBL" id="JACGWJ010000014">
    <property type="protein sequence ID" value="KAL0374221.1"/>
    <property type="molecule type" value="Genomic_DNA"/>
</dbReference>